<dbReference type="RefSeq" id="WP_146856449.1">
    <property type="nucleotide sequence ID" value="NZ_BAAAHR010000006.1"/>
</dbReference>
<evidence type="ECO:0000313" key="6">
    <source>
        <dbReference type="EMBL" id="MBA8814481.1"/>
    </source>
</evidence>
<protein>
    <submittedName>
        <fullName evidence="5">ABC transporter ATP-binding protein</fullName>
    </submittedName>
    <submittedName>
        <fullName evidence="6">ABC-2 type transport system ATP-binding protein</fullName>
    </submittedName>
</protein>
<dbReference type="InterPro" id="IPR027417">
    <property type="entry name" value="P-loop_NTPase"/>
</dbReference>
<gene>
    <name evidence="6" type="ORF">FB463_002754</name>
    <name evidence="5" type="ORF">FFA01_24250</name>
</gene>
<dbReference type="PANTHER" id="PTHR43158">
    <property type="entry name" value="SKFA PEPTIDE EXPORT ATP-BINDING PROTEIN SKFE"/>
    <property type="match status" value="1"/>
</dbReference>
<evidence type="ECO:0000256" key="1">
    <source>
        <dbReference type="ARBA" id="ARBA00022741"/>
    </source>
</evidence>
<organism evidence="6 8">
    <name type="scientific">Frigoribacterium faeni</name>
    <dbReference type="NCBI Taxonomy" id="145483"/>
    <lineage>
        <taxon>Bacteria</taxon>
        <taxon>Bacillati</taxon>
        <taxon>Actinomycetota</taxon>
        <taxon>Actinomycetes</taxon>
        <taxon>Micrococcales</taxon>
        <taxon>Microbacteriaceae</taxon>
        <taxon>Frigoribacterium</taxon>
    </lineage>
</organism>
<dbReference type="Proteomes" id="UP000522688">
    <property type="component" value="Unassembled WGS sequence"/>
</dbReference>
<dbReference type="AlphaFoldDB" id="A0A7W3PK11"/>
<dbReference type="EMBL" id="BJUV01000027">
    <property type="protein sequence ID" value="GEK84116.1"/>
    <property type="molecule type" value="Genomic_DNA"/>
</dbReference>
<dbReference type="SUPFAM" id="SSF52540">
    <property type="entry name" value="P-loop containing nucleoside triphosphate hydrolases"/>
    <property type="match status" value="1"/>
</dbReference>
<dbReference type="OrthoDB" id="9804819at2"/>
<dbReference type="CDD" id="cd03230">
    <property type="entry name" value="ABC_DR_subfamily_A"/>
    <property type="match status" value="1"/>
</dbReference>
<keyword evidence="1" id="KW-0547">Nucleotide-binding</keyword>
<evidence type="ECO:0000256" key="2">
    <source>
        <dbReference type="ARBA" id="ARBA00022840"/>
    </source>
</evidence>
<dbReference type="GO" id="GO:0016887">
    <property type="term" value="F:ATP hydrolysis activity"/>
    <property type="evidence" value="ECO:0007669"/>
    <property type="project" value="InterPro"/>
</dbReference>
<feature type="domain" description="ABC transporter" evidence="4">
    <location>
        <begin position="5"/>
        <end position="230"/>
    </location>
</feature>
<dbReference type="Proteomes" id="UP000321154">
    <property type="component" value="Unassembled WGS sequence"/>
</dbReference>
<proteinExistence type="predicted"/>
<evidence type="ECO:0000256" key="3">
    <source>
        <dbReference type="SAM" id="MobiDB-lite"/>
    </source>
</evidence>
<evidence type="ECO:0000313" key="8">
    <source>
        <dbReference type="Proteomes" id="UP000522688"/>
    </source>
</evidence>
<evidence type="ECO:0000259" key="4">
    <source>
        <dbReference type="PROSITE" id="PS50893"/>
    </source>
</evidence>
<reference evidence="5 7" key="1">
    <citation type="submission" date="2019-07" db="EMBL/GenBank/DDBJ databases">
        <title>Whole genome shotgun sequence of Frigoribacterium faeni NBRC 103066.</title>
        <authorList>
            <person name="Hosoyama A."/>
            <person name="Uohara A."/>
            <person name="Ohji S."/>
            <person name="Ichikawa N."/>
        </authorList>
    </citation>
    <scope>NUCLEOTIDE SEQUENCE [LARGE SCALE GENOMIC DNA]</scope>
    <source>
        <strain evidence="5 7">NBRC 103066</strain>
    </source>
</reference>
<comment type="caution">
    <text evidence="6">The sequence shown here is derived from an EMBL/GenBank/DDBJ whole genome shotgun (WGS) entry which is preliminary data.</text>
</comment>
<dbReference type="PANTHER" id="PTHR43158:SF5">
    <property type="entry name" value="ABC TRANSPORTER, ATP-BINDING PROTEIN"/>
    <property type="match status" value="1"/>
</dbReference>
<feature type="region of interest" description="Disordered" evidence="3">
    <location>
        <begin position="289"/>
        <end position="312"/>
    </location>
</feature>
<dbReference type="GO" id="GO:0005524">
    <property type="term" value="F:ATP binding"/>
    <property type="evidence" value="ECO:0007669"/>
    <property type="project" value="UniProtKB-KW"/>
</dbReference>
<keyword evidence="7" id="KW-1185">Reference proteome</keyword>
<dbReference type="SMART" id="SM00382">
    <property type="entry name" value="AAA"/>
    <property type="match status" value="1"/>
</dbReference>
<dbReference type="PROSITE" id="PS50893">
    <property type="entry name" value="ABC_TRANSPORTER_2"/>
    <property type="match status" value="1"/>
</dbReference>
<keyword evidence="2 6" id="KW-0067">ATP-binding</keyword>
<evidence type="ECO:0000313" key="5">
    <source>
        <dbReference type="EMBL" id="GEK84116.1"/>
    </source>
</evidence>
<dbReference type="InterPro" id="IPR003439">
    <property type="entry name" value="ABC_transporter-like_ATP-bd"/>
</dbReference>
<dbReference type="Gene3D" id="3.40.50.300">
    <property type="entry name" value="P-loop containing nucleotide triphosphate hydrolases"/>
    <property type="match status" value="1"/>
</dbReference>
<feature type="compositionally biased region" description="Low complexity" evidence="3">
    <location>
        <begin position="289"/>
        <end position="306"/>
    </location>
</feature>
<sequence length="312" mass="33269">MSTAIEITDLHRRYGSTLALDGVTFTVAENTVCGLLGRNGAGKTTVMAHIAGQERPSGGTVRVFGHDPVDDATVLSRTSFIRDDQRYPDDFRLTHLLSTAPAFHRGWDAELAASLVADFRLSPRTAIKKMSRGQASAVSIVVGLASRAPLTIFDEPYLGLDATARQIFYDRLLSDYAEHPRTILLSTHLIDEMEPLLEQVVVLDRGRVRLDCDVDEARASAFAVAGTTRAVQGFLAGRRPLSTHTIGGLMTATVDGAADAAVRADADRLGVELSRVTLQQVVAALGADADPDPIDAGADTTLATTDSEGARS</sequence>
<evidence type="ECO:0000313" key="7">
    <source>
        <dbReference type="Proteomes" id="UP000321154"/>
    </source>
</evidence>
<accession>A0A7W3PK11</accession>
<dbReference type="Pfam" id="PF00005">
    <property type="entry name" value="ABC_tran"/>
    <property type="match status" value="1"/>
</dbReference>
<dbReference type="EMBL" id="JACGWW010000005">
    <property type="protein sequence ID" value="MBA8814481.1"/>
    <property type="molecule type" value="Genomic_DNA"/>
</dbReference>
<name>A0A7W3PK11_9MICO</name>
<dbReference type="InterPro" id="IPR003593">
    <property type="entry name" value="AAA+_ATPase"/>
</dbReference>
<reference evidence="6 8" key="2">
    <citation type="submission" date="2020-07" db="EMBL/GenBank/DDBJ databases">
        <title>Sequencing the genomes of 1000 actinobacteria strains.</title>
        <authorList>
            <person name="Klenk H.-P."/>
        </authorList>
    </citation>
    <scope>NUCLEOTIDE SEQUENCE [LARGE SCALE GENOMIC DNA]</scope>
    <source>
        <strain evidence="6 8">DSM 10309</strain>
    </source>
</reference>